<gene>
    <name evidence="7" type="ORF">ACFQ0E_05015</name>
</gene>
<keyword evidence="3" id="KW-0732">Signal</keyword>
<organism evidence="7 8">
    <name type="scientific">Lysobacter brunescens</name>
    <dbReference type="NCBI Taxonomy" id="262323"/>
    <lineage>
        <taxon>Bacteria</taxon>
        <taxon>Pseudomonadati</taxon>
        <taxon>Pseudomonadota</taxon>
        <taxon>Gammaproteobacteria</taxon>
        <taxon>Lysobacterales</taxon>
        <taxon>Lysobacteraceae</taxon>
        <taxon>Lysobacter</taxon>
    </lineage>
</organism>
<evidence type="ECO:0000259" key="5">
    <source>
        <dbReference type="PROSITE" id="PS50093"/>
    </source>
</evidence>
<dbReference type="PANTHER" id="PTHR43037:SF5">
    <property type="entry name" value="FERULOYL ESTERASE"/>
    <property type="match status" value="1"/>
</dbReference>
<dbReference type="InterPro" id="IPR035986">
    <property type="entry name" value="PKD_dom_sf"/>
</dbReference>
<dbReference type="Pfam" id="PF04151">
    <property type="entry name" value="PPC"/>
    <property type="match status" value="1"/>
</dbReference>
<dbReference type="InterPro" id="IPR002884">
    <property type="entry name" value="P_dom"/>
</dbReference>
<dbReference type="InterPro" id="IPR022409">
    <property type="entry name" value="PKD/Chitinase_dom"/>
</dbReference>
<keyword evidence="2" id="KW-0645">Protease</keyword>
<reference evidence="8" key="1">
    <citation type="journal article" date="2019" name="Int. J. Syst. Evol. Microbiol.">
        <title>The Global Catalogue of Microorganisms (GCM) 10K type strain sequencing project: providing services to taxonomists for standard genome sequencing and annotation.</title>
        <authorList>
            <consortium name="The Broad Institute Genomics Platform"/>
            <consortium name="The Broad Institute Genome Sequencing Center for Infectious Disease"/>
            <person name="Wu L."/>
            <person name="Ma J."/>
        </authorList>
    </citation>
    <scope>NUCLEOTIDE SEQUENCE [LARGE SCALE GENOMIC DNA]</scope>
    <source>
        <strain evidence="8">CCUG 55585</strain>
    </source>
</reference>
<dbReference type="Gene3D" id="2.60.40.10">
    <property type="entry name" value="Immunoglobulins"/>
    <property type="match status" value="1"/>
</dbReference>
<evidence type="ECO:0000313" key="7">
    <source>
        <dbReference type="EMBL" id="MFD0724958.1"/>
    </source>
</evidence>
<dbReference type="Pfam" id="PF01483">
    <property type="entry name" value="P_proprotein"/>
    <property type="match status" value="1"/>
</dbReference>
<dbReference type="SUPFAM" id="SSF49785">
    <property type="entry name" value="Galactose-binding domain-like"/>
    <property type="match status" value="1"/>
</dbReference>
<dbReference type="SUPFAM" id="SSF49299">
    <property type="entry name" value="PKD domain"/>
    <property type="match status" value="1"/>
</dbReference>
<protein>
    <submittedName>
        <fullName evidence="7">Proprotein convertase P-domain-containing protein</fullName>
    </submittedName>
</protein>
<evidence type="ECO:0000256" key="1">
    <source>
        <dbReference type="ARBA" id="ARBA00001913"/>
    </source>
</evidence>
<feature type="domain" description="PKD" evidence="5">
    <location>
        <begin position="536"/>
        <end position="621"/>
    </location>
</feature>
<name>A0ABW2YDJ5_9GAMM</name>
<keyword evidence="4" id="KW-0378">Hydrolase</keyword>
<evidence type="ECO:0000256" key="4">
    <source>
        <dbReference type="ARBA" id="ARBA00022801"/>
    </source>
</evidence>
<dbReference type="InterPro" id="IPR007280">
    <property type="entry name" value="Peptidase_C_arc/bac"/>
</dbReference>
<dbReference type="Gene3D" id="2.60.120.260">
    <property type="entry name" value="Galactose-binding domain-like"/>
    <property type="match status" value="1"/>
</dbReference>
<evidence type="ECO:0000259" key="6">
    <source>
        <dbReference type="PROSITE" id="PS51829"/>
    </source>
</evidence>
<dbReference type="InterPro" id="IPR008979">
    <property type="entry name" value="Galactose-bd-like_sf"/>
</dbReference>
<sequence>MTTFLLHMPAVAGSTDAAPDHVPCRRLALAAGLLLALPMFANAASVSYIGNTVASGQGVPLYIVLAPEGQTASGFLSSTEGSRWKAVANAEAAKVVVMDGGTAWDASADVSSLASLYSSSTSSGIEGASRYMAAYGSAGTTLAAYAAQYPNNIAGAAFIDATSSASLTGLTKPQRPLAVLTINSTGTGMDNFVAHVRTENARGGSEGSDTTSANDLRYYRTGSSAWNRDFTTSHFVRRMSNVASTTDMPNLVHANLFTKVSRWKTVQGNYTLRARVRAGSTGFYRITETVSGSSRDAYVYVPASVRSNPGVPAPVVMLFHGVTANGNYFLDQTEFNRVADEFGFIVYAPTAPGFSWGSSNFARYRTLITGFTANGITADGTQYAVDARRVYMHGFSNGSYFVSDFVASNGDVLAAAGSWAYTEASSVSGQAIPYWYGVGSLDGGDCPNTFVNAVRTKLGATSTSSISYAALDSANRVATTVYTNTTSKLEARCSVAASVEHGNLNEHSRNLWKDFFARYRRKADGTGVELIPPAGGNAAPVANFTTVTSGLSATFADTSSDSDGSIASRVWEFGDGTTSTMANPTKTYGAANTYSVRLTVTDNGGLTGSKTSAVTVSGGSNPACGGSVLCNGVAVTNLSGAQGTELRYTLQVPAGATNLRFATSGGSGDADLFIRFGSAPTSATGGFDQKSDGGTNSEAINVAIAQAGIYHVLVRGYSAFSGLGLTGSYTAGNGGGGAQTYANNVGQDLPALSTITSDIPVTGRSGNAPSNATLSVNISHTYRGDVVIDLIAPDGTVYPVKASSNDSADNVMQSYQLNLSSEPLNGTWRLRVSDVYQEDAGRLNSWSISF</sequence>
<evidence type="ECO:0000256" key="3">
    <source>
        <dbReference type="ARBA" id="ARBA00022729"/>
    </source>
</evidence>
<accession>A0ABW2YDJ5</accession>
<dbReference type="RefSeq" id="WP_386822585.1">
    <property type="nucleotide sequence ID" value="NZ_JBHTIF010000001.1"/>
</dbReference>
<dbReference type="PROSITE" id="PS51829">
    <property type="entry name" value="P_HOMO_B"/>
    <property type="match status" value="1"/>
</dbReference>
<comment type="cofactor">
    <cofactor evidence="1">
        <name>Ca(2+)</name>
        <dbReference type="ChEBI" id="CHEBI:29108"/>
    </cofactor>
</comment>
<dbReference type="CDD" id="cd00146">
    <property type="entry name" value="PKD"/>
    <property type="match status" value="1"/>
</dbReference>
<dbReference type="InterPro" id="IPR050955">
    <property type="entry name" value="Plant_Biomass_Hydrol_Est"/>
</dbReference>
<dbReference type="InterPro" id="IPR013783">
    <property type="entry name" value="Ig-like_fold"/>
</dbReference>
<feature type="domain" description="P/Homo B" evidence="6">
    <location>
        <begin position="736"/>
        <end position="850"/>
    </location>
</feature>
<dbReference type="InterPro" id="IPR000601">
    <property type="entry name" value="PKD_dom"/>
</dbReference>
<dbReference type="PANTHER" id="PTHR43037">
    <property type="entry name" value="UNNAMED PRODUCT-RELATED"/>
    <property type="match status" value="1"/>
</dbReference>
<dbReference type="PROSITE" id="PS50093">
    <property type="entry name" value="PKD"/>
    <property type="match status" value="1"/>
</dbReference>
<dbReference type="SUPFAM" id="SSF53474">
    <property type="entry name" value="alpha/beta-Hydrolases"/>
    <property type="match status" value="1"/>
</dbReference>
<comment type="caution">
    <text evidence="7">The sequence shown here is derived from an EMBL/GenBank/DDBJ whole genome shotgun (WGS) entry which is preliminary data.</text>
</comment>
<dbReference type="Gene3D" id="2.60.120.380">
    <property type="match status" value="1"/>
</dbReference>
<dbReference type="SMART" id="SM00089">
    <property type="entry name" value="PKD"/>
    <property type="match status" value="1"/>
</dbReference>
<keyword evidence="8" id="KW-1185">Reference proteome</keyword>
<proteinExistence type="predicted"/>
<dbReference type="EMBL" id="JBHTIF010000001">
    <property type="protein sequence ID" value="MFD0724958.1"/>
    <property type="molecule type" value="Genomic_DNA"/>
</dbReference>
<evidence type="ECO:0000313" key="8">
    <source>
        <dbReference type="Proteomes" id="UP001597110"/>
    </source>
</evidence>
<evidence type="ECO:0000256" key="2">
    <source>
        <dbReference type="ARBA" id="ARBA00022670"/>
    </source>
</evidence>
<dbReference type="Proteomes" id="UP001597110">
    <property type="component" value="Unassembled WGS sequence"/>
</dbReference>
<dbReference type="Gene3D" id="3.40.50.1820">
    <property type="entry name" value="alpha/beta hydrolase"/>
    <property type="match status" value="1"/>
</dbReference>
<dbReference type="InterPro" id="IPR029058">
    <property type="entry name" value="AB_hydrolase_fold"/>
</dbReference>
<dbReference type="Pfam" id="PF18911">
    <property type="entry name" value="PKD_4"/>
    <property type="match status" value="1"/>
</dbReference>